<feature type="transmembrane region" description="Helical" evidence="1">
    <location>
        <begin position="6"/>
        <end position="27"/>
    </location>
</feature>
<feature type="transmembrane region" description="Helical" evidence="1">
    <location>
        <begin position="73"/>
        <end position="92"/>
    </location>
</feature>
<gene>
    <name evidence="2" type="ORF">F4Y08_15885</name>
</gene>
<keyword evidence="1" id="KW-1133">Transmembrane helix</keyword>
<organism evidence="2">
    <name type="scientific">Caldilineaceae bacterium SB0662_bin_9</name>
    <dbReference type="NCBI Taxonomy" id="2605258"/>
    <lineage>
        <taxon>Bacteria</taxon>
        <taxon>Bacillati</taxon>
        <taxon>Chloroflexota</taxon>
        <taxon>Caldilineae</taxon>
        <taxon>Caldilineales</taxon>
        <taxon>Caldilineaceae</taxon>
    </lineage>
</organism>
<proteinExistence type="predicted"/>
<feature type="transmembrane region" description="Helical" evidence="1">
    <location>
        <begin position="39"/>
        <end position="61"/>
    </location>
</feature>
<reference evidence="2" key="1">
    <citation type="submission" date="2019-09" db="EMBL/GenBank/DDBJ databases">
        <title>Characterisation of the sponge microbiome using genome-centric metagenomics.</title>
        <authorList>
            <person name="Engelberts J.P."/>
            <person name="Robbins S.J."/>
            <person name="De Goeij J.M."/>
            <person name="Aranda M."/>
            <person name="Bell S.C."/>
            <person name="Webster N.S."/>
        </authorList>
    </citation>
    <scope>NUCLEOTIDE SEQUENCE</scope>
    <source>
        <strain evidence="2">SB0662_bin_9</strain>
    </source>
</reference>
<evidence type="ECO:0000313" key="2">
    <source>
        <dbReference type="EMBL" id="MYD91787.1"/>
    </source>
</evidence>
<protein>
    <submittedName>
        <fullName evidence="2">Uncharacterized protein</fullName>
    </submittedName>
</protein>
<keyword evidence="1" id="KW-0812">Transmembrane</keyword>
<comment type="caution">
    <text evidence="2">The sequence shown here is derived from an EMBL/GenBank/DDBJ whole genome shotgun (WGS) entry which is preliminary data.</text>
</comment>
<accession>A0A6B1DY47</accession>
<sequence length="124" mass="13713">MTPLEVHEGLSRACLILTAVTGLWALWSGIRNQALSGSWMGTALVCELLLLAQLLVGGWLWFFTEGWDLPRPYLHVLYGIVVVISLPAAWGWLSRQQEERARSFGMAGGCVFIVFALLRAIQVA</sequence>
<name>A0A6B1DY47_9CHLR</name>
<feature type="transmembrane region" description="Helical" evidence="1">
    <location>
        <begin position="104"/>
        <end position="121"/>
    </location>
</feature>
<dbReference type="EMBL" id="VXPY01000114">
    <property type="protein sequence ID" value="MYD91787.1"/>
    <property type="molecule type" value="Genomic_DNA"/>
</dbReference>
<keyword evidence="1" id="KW-0472">Membrane</keyword>
<dbReference type="AlphaFoldDB" id="A0A6B1DY47"/>
<evidence type="ECO:0000256" key="1">
    <source>
        <dbReference type="SAM" id="Phobius"/>
    </source>
</evidence>